<dbReference type="OrthoDB" id="2649at2759"/>
<dbReference type="EnsemblMetazoa" id="XM_019999691.1">
    <property type="protein sequence ID" value="XP_019855250.1"/>
    <property type="gene ID" value="LOC100638837"/>
</dbReference>
<protein>
    <recommendedName>
        <fullName evidence="1">non-specific serine/threonine protein kinase</fullName>
        <ecNumber evidence="1">2.7.11.1</ecNumber>
    </recommendedName>
</protein>
<dbReference type="PROSITE" id="PS00107">
    <property type="entry name" value="PROTEIN_KINASE_ATP"/>
    <property type="match status" value="1"/>
</dbReference>
<keyword evidence="4 9" id="KW-0547">Nucleotide-binding</keyword>
<gene>
    <name evidence="12" type="primary">100638837</name>
</gene>
<evidence type="ECO:0000256" key="7">
    <source>
        <dbReference type="ARBA" id="ARBA00047899"/>
    </source>
</evidence>
<dbReference type="Gene3D" id="1.10.510.10">
    <property type="entry name" value="Transferase(Phosphotransferase) domain 1"/>
    <property type="match status" value="1"/>
</dbReference>
<dbReference type="FunFam" id="3.30.200.20:FF:000770">
    <property type="entry name" value="SRSF protein kinase 2"/>
    <property type="match status" value="1"/>
</dbReference>
<feature type="region of interest" description="Disordered" evidence="10">
    <location>
        <begin position="239"/>
        <end position="259"/>
    </location>
</feature>
<evidence type="ECO:0000256" key="6">
    <source>
        <dbReference type="ARBA" id="ARBA00022840"/>
    </source>
</evidence>
<dbReference type="GO" id="GO:0005634">
    <property type="term" value="C:nucleus"/>
    <property type="evidence" value="ECO:0007669"/>
    <property type="project" value="TreeGrafter"/>
</dbReference>
<dbReference type="PANTHER" id="PTHR47634">
    <property type="entry name" value="PROTEIN KINASE DOMAIN-CONTAINING PROTEIN-RELATED"/>
    <property type="match status" value="1"/>
</dbReference>
<reference evidence="12" key="2">
    <citation type="submission" date="2017-05" db="UniProtKB">
        <authorList>
            <consortium name="EnsemblMetazoa"/>
        </authorList>
    </citation>
    <scope>IDENTIFICATION</scope>
</reference>
<evidence type="ECO:0000256" key="5">
    <source>
        <dbReference type="ARBA" id="ARBA00022777"/>
    </source>
</evidence>
<evidence type="ECO:0000256" key="8">
    <source>
        <dbReference type="ARBA" id="ARBA00048679"/>
    </source>
</evidence>
<evidence type="ECO:0000313" key="13">
    <source>
        <dbReference type="Proteomes" id="UP000007879"/>
    </source>
</evidence>
<feature type="compositionally biased region" description="Basic residues" evidence="10">
    <location>
        <begin position="13"/>
        <end position="22"/>
    </location>
</feature>
<keyword evidence="2" id="KW-0723">Serine/threonine-protein kinase</keyword>
<sequence length="505" mass="56635">MASKAQSAAVKRAIAKKKKPKRPNGGAKKPTSSLKSPEAQSEDEYDTTDDEQEDAADYCKGGYHLVEIGEVYNGRYQIIRKLGWGHFSTVWLCKDLKCGRFVALKVVKSAKQYMEASLDEIELLRKVATANRANPGLKHVVEMYDSFRISGPHGNHMVMVFEVLGCNLLRPIIKYNYKGLPPSFVKLVTKQVLLGLDYLHTECGIIHTDIKPENILFCVSDEHVKSLARNRVSSKSAVCNAPSSLSKSGGGPMTKNQKKRLKKKLKKHQELMVKEESMISDVDAVTTETDSVSMTIDNHTILPESVEEEDTMETEETDQSTTNGSSAGSSCTDSFDLLGPVSVKIADLGNACWINHHFTDDIQTRQYRSLEVIIGIEYGPPADIWSLACMTFELLTGDFLFEPHSGDTYSRDEDHIAHICELLGTIPPTLAVSGRYSREFFSHSGKLKRIHHLRPWSLHDVLVDKYHWCDDEAKLLASFLLPMLNYNQKERATAKECLDHPWLTL</sequence>
<dbReference type="EC" id="2.7.11.1" evidence="1"/>
<dbReference type="PROSITE" id="PS00108">
    <property type="entry name" value="PROTEIN_KINASE_ST"/>
    <property type="match status" value="1"/>
</dbReference>
<feature type="compositionally biased region" description="Acidic residues" evidence="10">
    <location>
        <begin position="305"/>
        <end position="318"/>
    </location>
</feature>
<dbReference type="Proteomes" id="UP000007879">
    <property type="component" value="Unassembled WGS sequence"/>
</dbReference>
<feature type="binding site" evidence="9">
    <location>
        <position position="105"/>
    </location>
    <ligand>
        <name>ATP</name>
        <dbReference type="ChEBI" id="CHEBI:30616"/>
    </ligand>
</feature>
<dbReference type="Gene3D" id="3.30.200.20">
    <property type="entry name" value="Phosphorylase Kinase, domain 1"/>
    <property type="match status" value="1"/>
</dbReference>
<proteinExistence type="predicted"/>
<dbReference type="CDD" id="cd14136">
    <property type="entry name" value="STKc_SRPK"/>
    <property type="match status" value="1"/>
</dbReference>
<dbReference type="InParanoid" id="A0A1X7VT53"/>
<dbReference type="PANTHER" id="PTHR47634:SF9">
    <property type="entry name" value="PROTEIN KINASE DOMAIN-CONTAINING PROTEIN-RELATED"/>
    <property type="match status" value="1"/>
</dbReference>
<dbReference type="Pfam" id="PF00069">
    <property type="entry name" value="Pkinase"/>
    <property type="match status" value="2"/>
</dbReference>
<dbReference type="InterPro" id="IPR017441">
    <property type="entry name" value="Protein_kinase_ATP_BS"/>
</dbReference>
<name>A0A1X7VT53_AMPQE</name>
<feature type="region of interest" description="Disordered" evidence="10">
    <location>
        <begin position="305"/>
        <end position="330"/>
    </location>
</feature>
<dbReference type="PROSITE" id="PS50011">
    <property type="entry name" value="PROTEIN_KINASE_DOM"/>
    <property type="match status" value="1"/>
</dbReference>
<organism evidence="12">
    <name type="scientific">Amphimedon queenslandica</name>
    <name type="common">Sponge</name>
    <dbReference type="NCBI Taxonomy" id="400682"/>
    <lineage>
        <taxon>Eukaryota</taxon>
        <taxon>Metazoa</taxon>
        <taxon>Porifera</taxon>
        <taxon>Demospongiae</taxon>
        <taxon>Heteroscleromorpha</taxon>
        <taxon>Haplosclerida</taxon>
        <taxon>Niphatidae</taxon>
        <taxon>Amphimedon</taxon>
    </lineage>
</organism>
<comment type="catalytic activity">
    <reaction evidence="8">
        <text>L-seryl-[protein] + ATP = O-phospho-L-seryl-[protein] + ADP + H(+)</text>
        <dbReference type="Rhea" id="RHEA:17989"/>
        <dbReference type="Rhea" id="RHEA-COMP:9863"/>
        <dbReference type="Rhea" id="RHEA-COMP:11604"/>
        <dbReference type="ChEBI" id="CHEBI:15378"/>
        <dbReference type="ChEBI" id="CHEBI:29999"/>
        <dbReference type="ChEBI" id="CHEBI:30616"/>
        <dbReference type="ChEBI" id="CHEBI:83421"/>
        <dbReference type="ChEBI" id="CHEBI:456216"/>
        <dbReference type="EC" id="2.7.11.1"/>
    </reaction>
</comment>
<dbReference type="STRING" id="400682.A0A1X7VT53"/>
<dbReference type="InterPro" id="IPR008271">
    <property type="entry name" value="Ser/Thr_kinase_AS"/>
</dbReference>
<dbReference type="KEGG" id="aqu:100638837"/>
<feature type="compositionally biased region" description="Polar residues" evidence="10">
    <location>
        <begin position="30"/>
        <end position="39"/>
    </location>
</feature>
<dbReference type="InterPro" id="IPR011009">
    <property type="entry name" value="Kinase-like_dom_sf"/>
</dbReference>
<keyword evidence="6 9" id="KW-0067">ATP-binding</keyword>
<evidence type="ECO:0000256" key="4">
    <source>
        <dbReference type="ARBA" id="ARBA00022741"/>
    </source>
</evidence>
<dbReference type="GO" id="GO:0000245">
    <property type="term" value="P:spliceosomal complex assembly"/>
    <property type="evidence" value="ECO:0007669"/>
    <property type="project" value="TreeGrafter"/>
</dbReference>
<evidence type="ECO:0000256" key="1">
    <source>
        <dbReference type="ARBA" id="ARBA00012513"/>
    </source>
</evidence>
<dbReference type="EnsemblMetazoa" id="Aqu2.1.42598_001">
    <property type="protein sequence ID" value="Aqu2.1.42598_001"/>
    <property type="gene ID" value="Aqu2.1.42598"/>
</dbReference>
<dbReference type="InterPro" id="IPR000719">
    <property type="entry name" value="Prot_kinase_dom"/>
</dbReference>
<reference evidence="13" key="1">
    <citation type="journal article" date="2010" name="Nature">
        <title>The Amphimedon queenslandica genome and the evolution of animal complexity.</title>
        <authorList>
            <person name="Srivastava M."/>
            <person name="Simakov O."/>
            <person name="Chapman J."/>
            <person name="Fahey B."/>
            <person name="Gauthier M.E."/>
            <person name="Mitros T."/>
            <person name="Richards G.S."/>
            <person name="Conaco C."/>
            <person name="Dacre M."/>
            <person name="Hellsten U."/>
            <person name="Larroux C."/>
            <person name="Putnam N.H."/>
            <person name="Stanke M."/>
            <person name="Adamska M."/>
            <person name="Darling A."/>
            <person name="Degnan S.M."/>
            <person name="Oakley T.H."/>
            <person name="Plachetzki D.C."/>
            <person name="Zhai Y."/>
            <person name="Adamski M."/>
            <person name="Calcino A."/>
            <person name="Cummins S.F."/>
            <person name="Goodstein D.M."/>
            <person name="Harris C."/>
            <person name="Jackson D.J."/>
            <person name="Leys S.P."/>
            <person name="Shu S."/>
            <person name="Woodcroft B.J."/>
            <person name="Vervoort M."/>
            <person name="Kosik K.S."/>
            <person name="Manning G."/>
            <person name="Degnan B.M."/>
            <person name="Rokhsar D.S."/>
        </authorList>
    </citation>
    <scope>NUCLEOTIDE SEQUENCE [LARGE SCALE GENOMIC DNA]</scope>
</reference>
<evidence type="ECO:0000259" key="11">
    <source>
        <dbReference type="PROSITE" id="PS50011"/>
    </source>
</evidence>
<keyword evidence="3" id="KW-0808">Transferase</keyword>
<dbReference type="GO" id="GO:0050684">
    <property type="term" value="P:regulation of mRNA processing"/>
    <property type="evidence" value="ECO:0007669"/>
    <property type="project" value="TreeGrafter"/>
</dbReference>
<feature type="compositionally biased region" description="Acidic residues" evidence="10">
    <location>
        <begin position="40"/>
        <end position="51"/>
    </location>
</feature>
<dbReference type="AlphaFoldDB" id="A0A1X7VT53"/>
<dbReference type="eggNOG" id="KOG1290">
    <property type="taxonomic scope" value="Eukaryota"/>
</dbReference>
<dbReference type="GO" id="GO:0005737">
    <property type="term" value="C:cytoplasm"/>
    <property type="evidence" value="ECO:0007669"/>
    <property type="project" value="TreeGrafter"/>
</dbReference>
<feature type="domain" description="Protein kinase" evidence="11">
    <location>
        <begin position="76"/>
        <end position="503"/>
    </location>
</feature>
<evidence type="ECO:0000256" key="2">
    <source>
        <dbReference type="ARBA" id="ARBA00022527"/>
    </source>
</evidence>
<evidence type="ECO:0000256" key="10">
    <source>
        <dbReference type="SAM" id="MobiDB-lite"/>
    </source>
</evidence>
<dbReference type="InterPro" id="IPR051334">
    <property type="entry name" value="SRPK"/>
</dbReference>
<dbReference type="SMART" id="SM00220">
    <property type="entry name" value="S_TKc"/>
    <property type="match status" value="1"/>
</dbReference>
<dbReference type="FunFam" id="1.10.510.10:FF:000591">
    <property type="entry name" value="Serine protein kinase Sky1"/>
    <property type="match status" value="1"/>
</dbReference>
<comment type="catalytic activity">
    <reaction evidence="7">
        <text>L-threonyl-[protein] + ATP = O-phospho-L-threonyl-[protein] + ADP + H(+)</text>
        <dbReference type="Rhea" id="RHEA:46608"/>
        <dbReference type="Rhea" id="RHEA-COMP:11060"/>
        <dbReference type="Rhea" id="RHEA-COMP:11605"/>
        <dbReference type="ChEBI" id="CHEBI:15378"/>
        <dbReference type="ChEBI" id="CHEBI:30013"/>
        <dbReference type="ChEBI" id="CHEBI:30616"/>
        <dbReference type="ChEBI" id="CHEBI:61977"/>
        <dbReference type="ChEBI" id="CHEBI:456216"/>
        <dbReference type="EC" id="2.7.11.1"/>
    </reaction>
</comment>
<evidence type="ECO:0000256" key="9">
    <source>
        <dbReference type="PROSITE-ProRule" id="PRU10141"/>
    </source>
</evidence>
<accession>A0A1X7VT53</accession>
<dbReference type="SUPFAM" id="SSF56112">
    <property type="entry name" value="Protein kinase-like (PK-like)"/>
    <property type="match status" value="1"/>
</dbReference>
<feature type="region of interest" description="Disordered" evidence="10">
    <location>
        <begin position="1"/>
        <end position="51"/>
    </location>
</feature>
<evidence type="ECO:0000313" key="12">
    <source>
        <dbReference type="EnsemblMetazoa" id="Aqu2.1.42598_001"/>
    </source>
</evidence>
<dbReference type="GO" id="GO:0005524">
    <property type="term" value="F:ATP binding"/>
    <property type="evidence" value="ECO:0007669"/>
    <property type="project" value="UniProtKB-UniRule"/>
</dbReference>
<keyword evidence="5" id="KW-0418">Kinase</keyword>
<keyword evidence="13" id="KW-1185">Reference proteome</keyword>
<evidence type="ECO:0000256" key="3">
    <source>
        <dbReference type="ARBA" id="ARBA00022679"/>
    </source>
</evidence>
<dbReference type="GO" id="GO:0004674">
    <property type="term" value="F:protein serine/threonine kinase activity"/>
    <property type="evidence" value="ECO:0007669"/>
    <property type="project" value="UniProtKB-KW"/>
</dbReference>